<proteinExistence type="predicted"/>
<sequence>MTAMATVITSILTFISTGMDYLMVLLILFHRYRTPRQRLAIICADYAGTGILVGLALVAALILRRAPDQWILGFLGLVPLAIGCHLLTHQESMATPANRVSANHLFLTVTFITVASCGADNLGVYIPYFATRTSPELVIVLVTFAVMVAVFCLLATIITHLPAVRALLDRYGTLLAGVIYLGLGILILSENGTALHLWHLIHH</sequence>
<dbReference type="Proteomes" id="UP000094714">
    <property type="component" value="Chromosome"/>
</dbReference>
<name>A0A1D7ZZ21_LIMFE</name>
<accession>A0A1D7ZZ21</accession>
<evidence type="ECO:0000313" key="1">
    <source>
        <dbReference type="EMBL" id="AOR75090.1"/>
    </source>
</evidence>
<evidence type="ECO:0000313" key="2">
    <source>
        <dbReference type="Proteomes" id="UP000094714"/>
    </source>
</evidence>
<reference evidence="1 2" key="1">
    <citation type="submission" date="2016-09" db="EMBL/GenBank/DDBJ databases">
        <title>Genome Sequence of the Lactobacillus fermentum strain NCC2970 (CNCM I-5068).</title>
        <authorList>
            <person name="Barretto C."/>
            <person name="Ngom-Bru C."/>
            <person name="Genevaz A."/>
            <person name="Fournier C."/>
            <person name="Moine D."/>
            <person name="Kassam M."/>
            <person name="Iltis A."/>
            <person name="Sagory-Zalkind P."/>
            <person name="Faucherand G."/>
            <person name="Descombes P."/>
            <person name="Duboux S."/>
        </authorList>
    </citation>
    <scope>NUCLEOTIDE SEQUENCE [LARGE SCALE GENOMIC DNA]</scope>
    <source>
        <strain evidence="1 2">NCC2970</strain>
    </source>
</reference>
<protein>
    <submittedName>
        <fullName evidence="1">Cadmium resistance transport protein</fullName>
    </submittedName>
</protein>
<dbReference type="Pfam" id="PF03596">
    <property type="entry name" value="Cad"/>
    <property type="match status" value="1"/>
</dbReference>
<gene>
    <name evidence="1" type="ORF">LACFE_CDS1646</name>
</gene>
<organism evidence="1 2">
    <name type="scientific">Limosilactobacillus fermentum</name>
    <name type="common">Lactobacillus fermentum</name>
    <dbReference type="NCBI Taxonomy" id="1613"/>
    <lineage>
        <taxon>Bacteria</taxon>
        <taxon>Bacillati</taxon>
        <taxon>Bacillota</taxon>
        <taxon>Bacilli</taxon>
        <taxon>Lactobacillales</taxon>
        <taxon>Lactobacillaceae</taxon>
        <taxon>Limosilactobacillus</taxon>
    </lineage>
</organism>
<dbReference type="InterPro" id="IPR004676">
    <property type="entry name" value="Cd-R_transporter"/>
</dbReference>
<dbReference type="EMBL" id="CP017151">
    <property type="protein sequence ID" value="AOR75090.1"/>
    <property type="molecule type" value="Genomic_DNA"/>
</dbReference>
<dbReference type="AlphaFoldDB" id="A0A1D7ZZ21"/>
<dbReference type="PATRIC" id="fig|1613.112.peg.1725"/>